<sequence length="64" mass="7798">MANNEIERWLDDCDEVKNIPPERGGPGFNKWELDFIDSTREQFEEQRRLTDKQCDKLRELWDKI</sequence>
<comment type="caution">
    <text evidence="1">The sequence shown here is derived from an EMBL/GenBank/DDBJ whole genome shotgun (WGS) entry which is preliminary data.</text>
</comment>
<reference evidence="1" key="1">
    <citation type="journal article" date="2015" name="Nature">
        <title>Complex archaea that bridge the gap between prokaryotes and eukaryotes.</title>
        <authorList>
            <person name="Spang A."/>
            <person name="Saw J.H."/>
            <person name="Jorgensen S.L."/>
            <person name="Zaremba-Niedzwiedzka K."/>
            <person name="Martijn J."/>
            <person name="Lind A.E."/>
            <person name="van Eijk R."/>
            <person name="Schleper C."/>
            <person name="Guy L."/>
            <person name="Ettema T.J."/>
        </authorList>
    </citation>
    <scope>NUCLEOTIDE SEQUENCE</scope>
</reference>
<proteinExistence type="predicted"/>
<accession>A0A0F9BFC4</accession>
<organism evidence="1">
    <name type="scientific">marine sediment metagenome</name>
    <dbReference type="NCBI Taxonomy" id="412755"/>
    <lineage>
        <taxon>unclassified sequences</taxon>
        <taxon>metagenomes</taxon>
        <taxon>ecological metagenomes</taxon>
    </lineage>
</organism>
<dbReference type="AlphaFoldDB" id="A0A0F9BFC4"/>
<gene>
    <name evidence="1" type="ORF">LCGC14_2453670</name>
</gene>
<dbReference type="EMBL" id="LAZR01038030">
    <property type="protein sequence ID" value="KKL20614.1"/>
    <property type="molecule type" value="Genomic_DNA"/>
</dbReference>
<evidence type="ECO:0000313" key="1">
    <source>
        <dbReference type="EMBL" id="KKL20614.1"/>
    </source>
</evidence>
<protein>
    <submittedName>
        <fullName evidence="1">Uncharacterized protein</fullName>
    </submittedName>
</protein>
<name>A0A0F9BFC4_9ZZZZ</name>